<dbReference type="OMA" id="DFVDSWP"/>
<dbReference type="eggNOG" id="KOG4003">
    <property type="taxonomic scope" value="Eukaryota"/>
</dbReference>
<reference evidence="10 11" key="1">
    <citation type="journal article" date="2010" name="Nat. Biotechnol.">
        <title>Genome sequence of the model mushroom Schizophyllum commune.</title>
        <authorList>
            <person name="Ohm R.A."/>
            <person name="de Jong J.F."/>
            <person name="Lugones L.G."/>
            <person name="Aerts A."/>
            <person name="Kothe E."/>
            <person name="Stajich J.E."/>
            <person name="de Vries R.P."/>
            <person name="Record E."/>
            <person name="Levasseur A."/>
            <person name="Baker S.E."/>
            <person name="Bartholomew K.A."/>
            <person name="Coutinho P.M."/>
            <person name="Erdmann S."/>
            <person name="Fowler T.J."/>
            <person name="Gathman A.C."/>
            <person name="Lombard V."/>
            <person name="Henrissat B."/>
            <person name="Knabe N."/>
            <person name="Kuees U."/>
            <person name="Lilly W.W."/>
            <person name="Lindquist E."/>
            <person name="Lucas S."/>
            <person name="Magnuson J.K."/>
            <person name="Piumi F."/>
            <person name="Raudaskoski M."/>
            <person name="Salamov A."/>
            <person name="Schmutz J."/>
            <person name="Schwarze F.W.M.R."/>
            <person name="vanKuyk P.A."/>
            <person name="Horton J.S."/>
            <person name="Grigoriev I.V."/>
            <person name="Woesten H.A.B."/>
        </authorList>
    </citation>
    <scope>NUCLEOTIDE SEQUENCE [LARGE SCALE GENOMIC DNA]</scope>
    <source>
        <strain evidence="11">H4-8 / FGSC 9210</strain>
    </source>
</reference>
<keyword evidence="4" id="KW-0378">Hydrolase</keyword>
<dbReference type="Gene3D" id="3.40.50.850">
    <property type="entry name" value="Isochorismatase-like"/>
    <property type="match status" value="1"/>
</dbReference>
<dbReference type="STRING" id="578458.D8QAY6"/>
<dbReference type="GO" id="GO:0046872">
    <property type="term" value="F:metal ion binding"/>
    <property type="evidence" value="ECO:0007669"/>
    <property type="project" value="UniProtKB-KW"/>
</dbReference>
<dbReference type="InterPro" id="IPR052347">
    <property type="entry name" value="Isochorismatase_Nicotinamidase"/>
</dbReference>
<name>D8QAY6_SCHCM</name>
<keyword evidence="11" id="KW-1185">Reference proteome</keyword>
<dbReference type="FunCoup" id="D8QAY6">
    <property type="interactions" value="54"/>
</dbReference>
<dbReference type="AlphaFoldDB" id="D8QAY6"/>
<dbReference type="EC" id="3.5.1.19" evidence="6"/>
<comment type="similarity">
    <text evidence="1">Belongs to the isochorismatase family.</text>
</comment>
<accession>D8QAY6</accession>
<protein>
    <recommendedName>
        <fullName evidence="6">nicotinamidase</fullName>
        <ecNumber evidence="6">3.5.1.19</ecNumber>
    </recommendedName>
    <alternativeName>
        <fullName evidence="7">Nicotinamide deamidase</fullName>
    </alternativeName>
</protein>
<dbReference type="GO" id="GO:0008936">
    <property type="term" value="F:nicotinamidase activity"/>
    <property type="evidence" value="ECO:0007669"/>
    <property type="project" value="UniProtKB-EC"/>
</dbReference>
<keyword evidence="3" id="KW-0479">Metal-binding</keyword>
<evidence type="ECO:0000256" key="7">
    <source>
        <dbReference type="ARBA" id="ARBA00043224"/>
    </source>
</evidence>
<dbReference type="PANTHER" id="PTHR11080">
    <property type="entry name" value="PYRAZINAMIDASE/NICOTINAMIDASE"/>
    <property type="match status" value="1"/>
</dbReference>
<dbReference type="PANTHER" id="PTHR11080:SF2">
    <property type="entry name" value="LD05707P"/>
    <property type="match status" value="1"/>
</dbReference>
<comment type="pathway">
    <text evidence="5">Cofactor biosynthesis; nicotinate biosynthesis; nicotinate from nicotinamide: step 1/1.</text>
</comment>
<dbReference type="Pfam" id="PF00857">
    <property type="entry name" value="Isochorismatase"/>
    <property type="match status" value="1"/>
</dbReference>
<evidence type="ECO:0000256" key="8">
    <source>
        <dbReference type="SAM" id="MobiDB-lite"/>
    </source>
</evidence>
<evidence type="ECO:0000256" key="2">
    <source>
        <dbReference type="ARBA" id="ARBA00022642"/>
    </source>
</evidence>
<evidence type="ECO:0000256" key="3">
    <source>
        <dbReference type="ARBA" id="ARBA00022723"/>
    </source>
</evidence>
<evidence type="ECO:0000313" key="11">
    <source>
        <dbReference type="Proteomes" id="UP000007431"/>
    </source>
</evidence>
<evidence type="ECO:0000256" key="4">
    <source>
        <dbReference type="ARBA" id="ARBA00022801"/>
    </source>
</evidence>
<evidence type="ECO:0000256" key="1">
    <source>
        <dbReference type="ARBA" id="ARBA00006336"/>
    </source>
</evidence>
<evidence type="ECO:0000313" key="10">
    <source>
        <dbReference type="EMBL" id="EFI94266.1"/>
    </source>
</evidence>
<dbReference type="CDD" id="cd01011">
    <property type="entry name" value="nicotinamidase"/>
    <property type="match status" value="1"/>
</dbReference>
<sequence>MPPPTPFRPALLVIDMQNDFCPGDDIPPGALPVPGGRDIIPAINGLLARPAFVYRVATRDWHPRGHVSFAENHEGKKAFTDSVTITHPEDVGKGGGDSGKDAPNPTRRAYTTRLWPTHCVQHTWGAELVAGLNLSASSAVDNANEEGRGNAPAMYSAFYDPLKVEDSGLARRLKEKGITHVYVVGLAYDYCVRATALDASAEGFDVVLVRDATRAVDPAPDKLAALEKELEGKGVRVRGLEDEEVRGWLG</sequence>
<evidence type="ECO:0000259" key="9">
    <source>
        <dbReference type="Pfam" id="PF00857"/>
    </source>
</evidence>
<dbReference type="SUPFAM" id="SSF52499">
    <property type="entry name" value="Isochorismatase-like hydrolases"/>
    <property type="match status" value="1"/>
</dbReference>
<dbReference type="InterPro" id="IPR000868">
    <property type="entry name" value="Isochorismatase-like_dom"/>
</dbReference>
<dbReference type="HOGENOM" id="CLU_068979_13_0_1"/>
<organism evidence="11">
    <name type="scientific">Schizophyllum commune (strain H4-8 / FGSC 9210)</name>
    <name type="common">Split gill fungus</name>
    <dbReference type="NCBI Taxonomy" id="578458"/>
    <lineage>
        <taxon>Eukaryota</taxon>
        <taxon>Fungi</taxon>
        <taxon>Dikarya</taxon>
        <taxon>Basidiomycota</taxon>
        <taxon>Agaricomycotina</taxon>
        <taxon>Agaricomycetes</taxon>
        <taxon>Agaricomycetidae</taxon>
        <taxon>Agaricales</taxon>
        <taxon>Schizophyllaceae</taxon>
        <taxon>Schizophyllum</taxon>
    </lineage>
</organism>
<feature type="region of interest" description="Disordered" evidence="8">
    <location>
        <begin position="86"/>
        <end position="106"/>
    </location>
</feature>
<feature type="domain" description="Isochorismatase-like" evidence="9">
    <location>
        <begin position="10"/>
        <end position="225"/>
    </location>
</feature>
<evidence type="ECO:0000256" key="6">
    <source>
        <dbReference type="ARBA" id="ARBA00039017"/>
    </source>
</evidence>
<gene>
    <name evidence="10" type="ORF">SCHCODRAFT_59004</name>
</gene>
<dbReference type="VEuPathDB" id="FungiDB:SCHCODRAFT_02633219"/>
<dbReference type="Proteomes" id="UP000007431">
    <property type="component" value="Unassembled WGS sequence"/>
</dbReference>
<dbReference type="InterPro" id="IPR036380">
    <property type="entry name" value="Isochorismatase-like_sf"/>
</dbReference>
<dbReference type="EMBL" id="GL377309">
    <property type="protein sequence ID" value="EFI94266.1"/>
    <property type="molecule type" value="Genomic_DNA"/>
</dbReference>
<evidence type="ECO:0000256" key="5">
    <source>
        <dbReference type="ARBA" id="ARBA00037900"/>
    </source>
</evidence>
<dbReference type="GO" id="GO:0019363">
    <property type="term" value="P:pyridine nucleotide biosynthetic process"/>
    <property type="evidence" value="ECO:0007669"/>
    <property type="project" value="UniProtKB-KW"/>
</dbReference>
<dbReference type="InParanoid" id="D8QAY6"/>
<proteinExistence type="inferred from homology"/>
<keyword evidence="2" id="KW-0662">Pyridine nucleotide biosynthesis</keyword>